<dbReference type="RefSeq" id="WP_024700549.1">
    <property type="nucleotide sequence ID" value="NZ_CP033142.1"/>
</dbReference>
<dbReference type="EMBL" id="DACQKT010000001">
    <property type="protein sequence ID" value="HAS6675342.1"/>
    <property type="molecule type" value="Genomic_DNA"/>
</dbReference>
<comment type="caution">
    <text evidence="1">The sequence shown here is derived from an EMBL/GenBank/DDBJ whole genome shotgun (WGS) entry which is preliminary data.</text>
</comment>
<accession>A0A8H9JU84</accession>
<name>A0A8H9JU84_VIBPH</name>
<reference evidence="1" key="2">
    <citation type="submission" date="2019-12" db="EMBL/GenBank/DDBJ databases">
        <authorList>
            <consortium name="NCBI Pathogen Detection Project"/>
        </authorList>
    </citation>
    <scope>NUCLEOTIDE SEQUENCE</scope>
    <source>
        <strain evidence="1">1930</strain>
    </source>
</reference>
<proteinExistence type="predicted"/>
<protein>
    <submittedName>
        <fullName evidence="1">Uncharacterized protein</fullName>
    </submittedName>
</protein>
<organism evidence="1">
    <name type="scientific">Vibrio parahaemolyticus</name>
    <dbReference type="NCBI Taxonomy" id="670"/>
    <lineage>
        <taxon>Bacteria</taxon>
        <taxon>Pseudomonadati</taxon>
        <taxon>Pseudomonadota</taxon>
        <taxon>Gammaproteobacteria</taxon>
        <taxon>Vibrionales</taxon>
        <taxon>Vibrionaceae</taxon>
        <taxon>Vibrio</taxon>
    </lineage>
</organism>
<sequence length="141" mass="15588">MTLDELKSLVTPEGVQRALDNQIYDSLVYGDGHNITDSCNSAAVWCYGYLAKTGNINRAFNASDKEVLSAAMVQMAIYKLGAHHFFNLEDPEELAYALIDSILGINKDDTGTSTYVGAAVAKDEKSNIVHKPGRRFAFWRH</sequence>
<dbReference type="Proteomes" id="UP000856022">
    <property type="component" value="Unassembled WGS sequence"/>
</dbReference>
<reference evidence="1" key="1">
    <citation type="journal article" date="2018" name="Genome Biol.">
        <title>SKESA: strategic k-mer extension for scrupulous assemblies.</title>
        <authorList>
            <person name="Souvorov A."/>
            <person name="Agarwala R."/>
            <person name="Lipman D.J."/>
        </authorList>
    </citation>
    <scope>NUCLEOTIDE SEQUENCE</scope>
    <source>
        <strain evidence="1">1930</strain>
    </source>
</reference>
<dbReference type="AlphaFoldDB" id="A0A8H9JU84"/>
<gene>
    <name evidence="1" type="ORF">I7278_00805</name>
</gene>
<evidence type="ECO:0000313" key="1">
    <source>
        <dbReference type="EMBL" id="HAS6675342.1"/>
    </source>
</evidence>